<dbReference type="EMBL" id="PQWM01000042">
    <property type="protein sequence ID" value="RDZ08429.1"/>
    <property type="molecule type" value="Genomic_DNA"/>
</dbReference>
<reference evidence="1 2" key="1">
    <citation type="journal article" date="2018" name="Appl. Environ. Microbiol.">
        <title>Antimicrobial susceptibility testing and tentative epidemiological cut-off values of five Bacillus species relevant for use as animal feed additives or for plant protection.</title>
        <authorList>
            <person name="Agerso Y."/>
            <person name="Stuer-Lauridsen B."/>
            <person name="Bjerre K."/>
            <person name="Jensen M.G."/>
            <person name="Johansen E."/>
            <person name="Bennedsen M."/>
            <person name="Brockmann E."/>
            <person name="Nielsen B."/>
        </authorList>
    </citation>
    <scope>NUCLEOTIDE SEQUENCE [LARGE SCALE GENOMIC DNA]</scope>
    <source>
        <strain evidence="1 2">CHCC20162</strain>
    </source>
</reference>
<name>A0A3D8WVA8_PRIMG</name>
<dbReference type="Proteomes" id="UP000256519">
    <property type="component" value="Unassembled WGS sequence"/>
</dbReference>
<accession>A0A3D8WVA8</accession>
<comment type="caution">
    <text evidence="1">The sequence shown here is derived from an EMBL/GenBank/DDBJ whole genome shotgun (WGS) entry which is preliminary data.</text>
</comment>
<proteinExistence type="predicted"/>
<evidence type="ECO:0008006" key="3">
    <source>
        <dbReference type="Google" id="ProtNLM"/>
    </source>
</evidence>
<evidence type="ECO:0000313" key="2">
    <source>
        <dbReference type="Proteomes" id="UP000256519"/>
    </source>
</evidence>
<dbReference type="AlphaFoldDB" id="A0A3D8WVA8"/>
<protein>
    <recommendedName>
        <fullName evidence="3">MarR family transcriptional regulator</fullName>
    </recommendedName>
</protein>
<evidence type="ECO:0000313" key="1">
    <source>
        <dbReference type="EMBL" id="RDZ08429.1"/>
    </source>
</evidence>
<gene>
    <name evidence="1" type="ORF">C3744_25730</name>
</gene>
<organism evidence="1 2">
    <name type="scientific">Priestia megaterium</name>
    <name type="common">Bacillus megaterium</name>
    <dbReference type="NCBI Taxonomy" id="1404"/>
    <lineage>
        <taxon>Bacteria</taxon>
        <taxon>Bacillati</taxon>
        <taxon>Bacillota</taxon>
        <taxon>Bacilli</taxon>
        <taxon>Bacillales</taxon>
        <taxon>Bacillaceae</taxon>
        <taxon>Priestia</taxon>
    </lineage>
</organism>
<dbReference type="RefSeq" id="WP_116077850.1">
    <property type="nucleotide sequence ID" value="NZ_PQWM01000042.1"/>
</dbReference>
<sequence>MAKNEKNLSSLGKSLSEANRKARLKDLQNEQILSREEMETANELQAKANSAGMKLVPERRVKNNTPFAQFMQKNWRYLNEQEYITTAEKAFLIDIMPYLGFGSNCIVENPEAKQQLPLTQEGIGKIIGKNKSQMSKIVAPLVKKGILEKTQGAIEDNNVKSFAIYVNPHIIYSGDRDNINATLQTMFQRHMKNKTLKNLPVRFF</sequence>